<reference evidence="2" key="1">
    <citation type="journal article" date="2019" name="Sci. Rep.">
        <title>Draft genome of Tanacetum cinerariifolium, the natural source of mosquito coil.</title>
        <authorList>
            <person name="Yamashiro T."/>
            <person name="Shiraishi A."/>
            <person name="Satake H."/>
            <person name="Nakayama K."/>
        </authorList>
    </citation>
    <scope>NUCLEOTIDE SEQUENCE</scope>
</reference>
<name>A0A699XA53_TANCI</name>
<organism evidence="2">
    <name type="scientific">Tanacetum cinerariifolium</name>
    <name type="common">Dalmatian daisy</name>
    <name type="synonym">Chrysanthemum cinerariifolium</name>
    <dbReference type="NCBI Taxonomy" id="118510"/>
    <lineage>
        <taxon>Eukaryota</taxon>
        <taxon>Viridiplantae</taxon>
        <taxon>Streptophyta</taxon>
        <taxon>Embryophyta</taxon>
        <taxon>Tracheophyta</taxon>
        <taxon>Spermatophyta</taxon>
        <taxon>Magnoliopsida</taxon>
        <taxon>eudicotyledons</taxon>
        <taxon>Gunneridae</taxon>
        <taxon>Pentapetalae</taxon>
        <taxon>asterids</taxon>
        <taxon>campanulids</taxon>
        <taxon>Asterales</taxon>
        <taxon>Asteraceae</taxon>
        <taxon>Asteroideae</taxon>
        <taxon>Anthemideae</taxon>
        <taxon>Anthemidinae</taxon>
        <taxon>Tanacetum</taxon>
    </lineage>
</organism>
<accession>A0A699XA53</accession>
<protein>
    <submittedName>
        <fullName evidence="2">Uncharacterized protein</fullName>
    </submittedName>
</protein>
<feature type="non-terminal residue" evidence="2">
    <location>
        <position position="43"/>
    </location>
</feature>
<feature type="compositionally biased region" description="Basic residues" evidence="1">
    <location>
        <begin position="1"/>
        <end position="12"/>
    </location>
</feature>
<feature type="non-terminal residue" evidence="2">
    <location>
        <position position="1"/>
    </location>
</feature>
<gene>
    <name evidence="2" type="ORF">Tci_926807</name>
</gene>
<feature type="region of interest" description="Disordered" evidence="1">
    <location>
        <begin position="1"/>
        <end position="43"/>
    </location>
</feature>
<dbReference type="AlphaFoldDB" id="A0A699XA53"/>
<sequence length="43" mass="4700">RGGGQKAHRHGLAGRQVYLGRRQGQRSGEGGAVFRERKGGVRR</sequence>
<feature type="compositionally biased region" description="Basic and acidic residues" evidence="1">
    <location>
        <begin position="34"/>
        <end position="43"/>
    </location>
</feature>
<evidence type="ECO:0000313" key="2">
    <source>
        <dbReference type="EMBL" id="GFD54838.1"/>
    </source>
</evidence>
<dbReference type="EMBL" id="BKCJ011810907">
    <property type="protein sequence ID" value="GFD54838.1"/>
    <property type="molecule type" value="Genomic_DNA"/>
</dbReference>
<proteinExistence type="predicted"/>
<comment type="caution">
    <text evidence="2">The sequence shown here is derived from an EMBL/GenBank/DDBJ whole genome shotgun (WGS) entry which is preliminary data.</text>
</comment>
<evidence type="ECO:0000256" key="1">
    <source>
        <dbReference type="SAM" id="MobiDB-lite"/>
    </source>
</evidence>